<organism evidence="2 3">
    <name type="scientific">Cyanobium gracile UHCC 0281</name>
    <dbReference type="NCBI Taxonomy" id="3110309"/>
    <lineage>
        <taxon>Bacteria</taxon>
        <taxon>Bacillati</taxon>
        <taxon>Cyanobacteriota</taxon>
        <taxon>Cyanophyceae</taxon>
        <taxon>Synechococcales</taxon>
        <taxon>Prochlorococcaceae</taxon>
        <taxon>Cyanobium</taxon>
    </lineage>
</organism>
<evidence type="ECO:0000256" key="1">
    <source>
        <dbReference type="SAM" id="SignalP"/>
    </source>
</evidence>
<feature type="signal peptide" evidence="1">
    <location>
        <begin position="1"/>
        <end position="16"/>
    </location>
</feature>
<proteinExistence type="predicted"/>
<feature type="chain" id="PRO_5045097311" evidence="1">
    <location>
        <begin position="17"/>
        <end position="151"/>
    </location>
</feature>
<name>A0ABU5SZ92_9CYAN</name>
<sequence>MLALLLLALEGSAVTAAPSGGECLAAMARAETSLVARGARVQVVRGTADSPHNPHTGKDTVVFRLDSTQPSDQVQRRTGAVMVMTNAPLQDGLAKDLFSACPQLVEVTFNMAGTDEATTLFRGADGSLLPGVCLEIGISDTWPTWGELYCP</sequence>
<gene>
    <name evidence="2" type="ORF">VB739_14900</name>
</gene>
<keyword evidence="1" id="KW-0732">Signal</keyword>
<comment type="caution">
    <text evidence="2">The sequence shown here is derived from an EMBL/GenBank/DDBJ whole genome shotgun (WGS) entry which is preliminary data.</text>
</comment>
<dbReference type="Proteomes" id="UP001302329">
    <property type="component" value="Unassembled WGS sequence"/>
</dbReference>
<dbReference type="EMBL" id="JAYGHY010000072">
    <property type="protein sequence ID" value="MEA5443844.1"/>
    <property type="molecule type" value="Genomic_DNA"/>
</dbReference>
<accession>A0ABU5SZ92</accession>
<evidence type="ECO:0000313" key="2">
    <source>
        <dbReference type="EMBL" id="MEA5443844.1"/>
    </source>
</evidence>
<protein>
    <submittedName>
        <fullName evidence="2">Uncharacterized protein</fullName>
    </submittedName>
</protein>
<dbReference type="RefSeq" id="WP_323357805.1">
    <property type="nucleotide sequence ID" value="NZ_JAYGHY010000072.1"/>
</dbReference>
<reference evidence="2 3" key="1">
    <citation type="submission" date="2023-12" db="EMBL/GenBank/DDBJ databases">
        <title>Baltic Sea Cyanobacteria.</title>
        <authorList>
            <person name="Delbaje E."/>
            <person name="Fewer D.P."/>
            <person name="Shishido T.K."/>
        </authorList>
    </citation>
    <scope>NUCLEOTIDE SEQUENCE [LARGE SCALE GENOMIC DNA]</scope>
    <source>
        <strain evidence="2 3">UHCC 0281</strain>
    </source>
</reference>
<keyword evidence="3" id="KW-1185">Reference proteome</keyword>
<evidence type="ECO:0000313" key="3">
    <source>
        <dbReference type="Proteomes" id="UP001302329"/>
    </source>
</evidence>